<dbReference type="PANTHER" id="PTHR24356">
    <property type="entry name" value="SERINE/THREONINE-PROTEIN KINASE"/>
    <property type="match status" value="1"/>
</dbReference>
<feature type="compositionally biased region" description="Low complexity" evidence="11">
    <location>
        <begin position="1"/>
        <end position="11"/>
    </location>
</feature>
<dbReference type="SMART" id="SM00220">
    <property type="entry name" value="S_TKc"/>
    <property type="match status" value="1"/>
</dbReference>
<keyword evidence="2 10" id="KW-0723">Serine/threonine-protein kinase</keyword>
<keyword evidence="14" id="KW-1185">Reference proteome</keyword>
<dbReference type="InterPro" id="IPR000719">
    <property type="entry name" value="Prot_kinase_dom"/>
</dbReference>
<comment type="catalytic activity">
    <reaction evidence="7">
        <text>L-threonyl-[protein] + ATP = O-phospho-L-threonyl-[protein] + ADP + H(+)</text>
        <dbReference type="Rhea" id="RHEA:46608"/>
        <dbReference type="Rhea" id="RHEA-COMP:11060"/>
        <dbReference type="Rhea" id="RHEA-COMP:11605"/>
        <dbReference type="ChEBI" id="CHEBI:15378"/>
        <dbReference type="ChEBI" id="CHEBI:30013"/>
        <dbReference type="ChEBI" id="CHEBI:30616"/>
        <dbReference type="ChEBI" id="CHEBI:61977"/>
        <dbReference type="ChEBI" id="CHEBI:456216"/>
        <dbReference type="EC" id="2.7.11.1"/>
    </reaction>
</comment>
<feature type="domain" description="Protein kinase" evidence="12">
    <location>
        <begin position="125"/>
        <end position="418"/>
    </location>
</feature>
<evidence type="ECO:0000256" key="7">
    <source>
        <dbReference type="ARBA" id="ARBA00047899"/>
    </source>
</evidence>
<feature type="compositionally biased region" description="Low complexity" evidence="11">
    <location>
        <begin position="19"/>
        <end position="44"/>
    </location>
</feature>
<dbReference type="InterPro" id="IPR008271">
    <property type="entry name" value="Ser/Thr_kinase_AS"/>
</dbReference>
<evidence type="ECO:0000256" key="5">
    <source>
        <dbReference type="ARBA" id="ARBA00022777"/>
    </source>
</evidence>
<keyword evidence="5 13" id="KW-0418">Kinase</keyword>
<evidence type="ECO:0000256" key="1">
    <source>
        <dbReference type="ARBA" id="ARBA00012513"/>
    </source>
</evidence>
<protein>
    <recommendedName>
        <fullName evidence="1">non-specific serine/threonine protein kinase</fullName>
        <ecNumber evidence="1">2.7.11.1</ecNumber>
    </recommendedName>
</protein>
<dbReference type="PROSITE" id="PS00108">
    <property type="entry name" value="PROTEIN_KINASE_ST"/>
    <property type="match status" value="1"/>
</dbReference>
<dbReference type="InterPro" id="IPR017441">
    <property type="entry name" value="Protein_kinase_ATP_BS"/>
</dbReference>
<dbReference type="PROSITE" id="PS50011">
    <property type="entry name" value="PROTEIN_KINASE_DOM"/>
    <property type="match status" value="1"/>
</dbReference>
<feature type="region of interest" description="Disordered" evidence="11">
    <location>
        <begin position="1"/>
        <end position="44"/>
    </location>
</feature>
<keyword evidence="3" id="KW-0808">Transferase</keyword>
<dbReference type="Proteomes" id="UP001221142">
    <property type="component" value="Unassembled WGS sequence"/>
</dbReference>
<dbReference type="CDD" id="cd00180">
    <property type="entry name" value="PKc"/>
    <property type="match status" value="1"/>
</dbReference>
<feature type="binding site" evidence="9">
    <location>
        <position position="158"/>
    </location>
    <ligand>
        <name>ATP</name>
        <dbReference type="ChEBI" id="CHEBI:30616"/>
    </ligand>
</feature>
<evidence type="ECO:0000256" key="4">
    <source>
        <dbReference type="ARBA" id="ARBA00022741"/>
    </source>
</evidence>
<feature type="region of interest" description="Disordered" evidence="11">
    <location>
        <begin position="64"/>
        <end position="100"/>
    </location>
</feature>
<evidence type="ECO:0000313" key="14">
    <source>
        <dbReference type="Proteomes" id="UP001221142"/>
    </source>
</evidence>
<keyword evidence="6 9" id="KW-0067">ATP-binding</keyword>
<reference evidence="13" key="1">
    <citation type="submission" date="2023-03" db="EMBL/GenBank/DDBJ databases">
        <title>Massive genome expansion in bonnet fungi (Mycena s.s.) driven by repeated elements and novel gene families across ecological guilds.</title>
        <authorList>
            <consortium name="Lawrence Berkeley National Laboratory"/>
            <person name="Harder C.B."/>
            <person name="Miyauchi S."/>
            <person name="Viragh M."/>
            <person name="Kuo A."/>
            <person name="Thoen E."/>
            <person name="Andreopoulos B."/>
            <person name="Lu D."/>
            <person name="Skrede I."/>
            <person name="Drula E."/>
            <person name="Henrissat B."/>
            <person name="Morin E."/>
            <person name="Kohler A."/>
            <person name="Barry K."/>
            <person name="LaButti K."/>
            <person name="Morin E."/>
            <person name="Salamov A."/>
            <person name="Lipzen A."/>
            <person name="Mereny Z."/>
            <person name="Hegedus B."/>
            <person name="Baldrian P."/>
            <person name="Stursova M."/>
            <person name="Weitz H."/>
            <person name="Taylor A."/>
            <person name="Grigoriev I.V."/>
            <person name="Nagy L.G."/>
            <person name="Martin F."/>
            <person name="Kauserud H."/>
        </authorList>
    </citation>
    <scope>NUCLEOTIDE SEQUENCE</scope>
    <source>
        <strain evidence="13">9284</strain>
    </source>
</reference>
<dbReference type="InterPro" id="IPR050236">
    <property type="entry name" value="Ser_Thr_kinase_AGC"/>
</dbReference>
<evidence type="ECO:0000256" key="2">
    <source>
        <dbReference type="ARBA" id="ARBA00022527"/>
    </source>
</evidence>
<proteinExistence type="inferred from homology"/>
<feature type="compositionally biased region" description="Pro residues" evidence="11">
    <location>
        <begin position="80"/>
        <end position="100"/>
    </location>
</feature>
<dbReference type="PROSITE" id="PS00107">
    <property type="entry name" value="PROTEIN_KINASE_ATP"/>
    <property type="match status" value="1"/>
</dbReference>
<dbReference type="InterPro" id="IPR011009">
    <property type="entry name" value="Kinase-like_dom_sf"/>
</dbReference>
<evidence type="ECO:0000256" key="3">
    <source>
        <dbReference type="ARBA" id="ARBA00022679"/>
    </source>
</evidence>
<evidence type="ECO:0000256" key="11">
    <source>
        <dbReference type="SAM" id="MobiDB-lite"/>
    </source>
</evidence>
<evidence type="ECO:0000256" key="8">
    <source>
        <dbReference type="ARBA" id="ARBA00048679"/>
    </source>
</evidence>
<evidence type="ECO:0000256" key="9">
    <source>
        <dbReference type="PROSITE-ProRule" id="PRU10141"/>
    </source>
</evidence>
<comment type="catalytic activity">
    <reaction evidence="8">
        <text>L-seryl-[protein] + ATP = O-phospho-L-seryl-[protein] + ADP + H(+)</text>
        <dbReference type="Rhea" id="RHEA:17989"/>
        <dbReference type="Rhea" id="RHEA-COMP:9863"/>
        <dbReference type="Rhea" id="RHEA-COMP:11604"/>
        <dbReference type="ChEBI" id="CHEBI:15378"/>
        <dbReference type="ChEBI" id="CHEBI:29999"/>
        <dbReference type="ChEBI" id="CHEBI:30616"/>
        <dbReference type="ChEBI" id="CHEBI:83421"/>
        <dbReference type="ChEBI" id="CHEBI:456216"/>
        <dbReference type="EC" id="2.7.11.1"/>
    </reaction>
</comment>
<evidence type="ECO:0000259" key="12">
    <source>
        <dbReference type="PROSITE" id="PS50011"/>
    </source>
</evidence>
<evidence type="ECO:0000256" key="10">
    <source>
        <dbReference type="RuleBase" id="RU000304"/>
    </source>
</evidence>
<keyword evidence="4 9" id="KW-0547">Nucleotide-binding</keyword>
<gene>
    <name evidence="13" type="ORF">FB45DRAFT_844473</name>
</gene>
<comment type="similarity">
    <text evidence="10">Belongs to the protein kinase superfamily.</text>
</comment>
<evidence type="ECO:0000313" key="13">
    <source>
        <dbReference type="EMBL" id="KAJ7611007.1"/>
    </source>
</evidence>
<dbReference type="AlphaFoldDB" id="A0AAD7B574"/>
<dbReference type="EC" id="2.7.11.1" evidence="1"/>
<comment type="caution">
    <text evidence="13">The sequence shown here is derived from an EMBL/GenBank/DDBJ whole genome shotgun (WGS) entry which is preliminary data.</text>
</comment>
<dbReference type="Gene3D" id="1.10.510.10">
    <property type="entry name" value="Transferase(Phosphotransferase) domain 1"/>
    <property type="match status" value="1"/>
</dbReference>
<sequence length="444" mass="49075">MSHSLAASSSPPFAPPVFPSTLPSKSAATSASNLSRSSSLPLSTSKSLRLLVWSFHLARKSISRTKPPTPVLQPEKTADNPPPTPQLAPPPPPPPIPPPPTLLATKWDIVLLDGDETVGPDPDSIVEGPCIGKGGFAEVFRGLNKATGQAVAVKRVKKKALGEDGQYLILGEIRIMNRIRDTKRQLPFPIILGSYMDDSDYLLVMNHLPGTMLAKLEATGGYFDQPLAFFYAGQLLLAIHTLHSLGVVHCDVKPDNIFLDSFGNVVLGDFGVAKLFNKTAKGDRIWSDFKRLGGDSFPLLWPTPGNPHCLDSDVRGTRHYAAPETKTDRYSYGVDYWSWAATFFEFLTGVLPWAIDDETSTYIEPLHLDLAHNAFRKAFLERIDFEFSTKAFLLDPFDRWPTVHEIKKERIWGNFDWLALSRGTLPIPSNRAIVAGRRIGRLNQ</sequence>
<dbReference type="GO" id="GO:0005524">
    <property type="term" value="F:ATP binding"/>
    <property type="evidence" value="ECO:0007669"/>
    <property type="project" value="UniProtKB-UniRule"/>
</dbReference>
<name>A0AAD7B574_9AGAR</name>
<dbReference type="Pfam" id="PF00069">
    <property type="entry name" value="Pkinase"/>
    <property type="match status" value="1"/>
</dbReference>
<dbReference type="SUPFAM" id="SSF56112">
    <property type="entry name" value="Protein kinase-like (PK-like)"/>
    <property type="match status" value="1"/>
</dbReference>
<organism evidence="13 14">
    <name type="scientific">Roridomyces roridus</name>
    <dbReference type="NCBI Taxonomy" id="1738132"/>
    <lineage>
        <taxon>Eukaryota</taxon>
        <taxon>Fungi</taxon>
        <taxon>Dikarya</taxon>
        <taxon>Basidiomycota</taxon>
        <taxon>Agaricomycotina</taxon>
        <taxon>Agaricomycetes</taxon>
        <taxon>Agaricomycetidae</taxon>
        <taxon>Agaricales</taxon>
        <taxon>Marasmiineae</taxon>
        <taxon>Mycenaceae</taxon>
        <taxon>Roridomyces</taxon>
    </lineage>
</organism>
<dbReference type="EMBL" id="JARKIF010000034">
    <property type="protein sequence ID" value="KAJ7611007.1"/>
    <property type="molecule type" value="Genomic_DNA"/>
</dbReference>
<evidence type="ECO:0000256" key="6">
    <source>
        <dbReference type="ARBA" id="ARBA00022840"/>
    </source>
</evidence>
<accession>A0AAD7B574</accession>
<dbReference type="GO" id="GO:0004674">
    <property type="term" value="F:protein serine/threonine kinase activity"/>
    <property type="evidence" value="ECO:0007669"/>
    <property type="project" value="UniProtKB-KW"/>
</dbReference>